<dbReference type="Proteomes" id="UP001347796">
    <property type="component" value="Unassembled WGS sequence"/>
</dbReference>
<evidence type="ECO:0000313" key="2">
    <source>
        <dbReference type="EMBL" id="KAK6168315.1"/>
    </source>
</evidence>
<proteinExistence type="predicted"/>
<dbReference type="EMBL" id="JAZGQO010000017">
    <property type="protein sequence ID" value="KAK6168315.1"/>
    <property type="molecule type" value="Genomic_DNA"/>
</dbReference>
<feature type="domain" description="SGNH hydrolase-type esterase" evidence="1">
    <location>
        <begin position="20"/>
        <end position="169"/>
    </location>
</feature>
<dbReference type="InterPro" id="IPR036514">
    <property type="entry name" value="SGNH_hydro_sf"/>
</dbReference>
<dbReference type="CDD" id="cd00229">
    <property type="entry name" value="SGNH_hydrolase"/>
    <property type="match status" value="1"/>
</dbReference>
<dbReference type="AlphaFoldDB" id="A0AAN8IXL7"/>
<dbReference type="Gene3D" id="3.40.50.1110">
    <property type="entry name" value="SGNH hydrolase"/>
    <property type="match status" value="1"/>
</dbReference>
<dbReference type="SUPFAM" id="SSF52266">
    <property type="entry name" value="SGNH hydrolase"/>
    <property type="match status" value="1"/>
</dbReference>
<evidence type="ECO:0000259" key="1">
    <source>
        <dbReference type="Pfam" id="PF13472"/>
    </source>
</evidence>
<evidence type="ECO:0000313" key="3">
    <source>
        <dbReference type="Proteomes" id="UP001347796"/>
    </source>
</evidence>
<accession>A0AAN8IXL7</accession>
<protein>
    <recommendedName>
        <fullName evidence="1">SGNH hydrolase-type esterase domain-containing protein</fullName>
    </recommendedName>
</protein>
<name>A0AAN8IXL7_PATCE</name>
<dbReference type="InterPro" id="IPR013830">
    <property type="entry name" value="SGNH_hydro"/>
</dbReference>
<dbReference type="Pfam" id="PF13472">
    <property type="entry name" value="Lipase_GDSL_2"/>
    <property type="match status" value="1"/>
</dbReference>
<organism evidence="2 3">
    <name type="scientific">Patella caerulea</name>
    <name type="common">Rayed Mediterranean limpet</name>
    <dbReference type="NCBI Taxonomy" id="87958"/>
    <lineage>
        <taxon>Eukaryota</taxon>
        <taxon>Metazoa</taxon>
        <taxon>Spiralia</taxon>
        <taxon>Lophotrochozoa</taxon>
        <taxon>Mollusca</taxon>
        <taxon>Gastropoda</taxon>
        <taxon>Patellogastropoda</taxon>
        <taxon>Patelloidea</taxon>
        <taxon>Patellidae</taxon>
        <taxon>Patella</taxon>
    </lineage>
</organism>
<comment type="caution">
    <text evidence="2">The sequence shown here is derived from an EMBL/GenBank/DDBJ whole genome shotgun (WGS) entry which is preliminary data.</text>
</comment>
<gene>
    <name evidence="2" type="ORF">SNE40_021107</name>
</gene>
<sequence length="186" mass="21137">MAELCLFGHSFIRRVASSIGDRLPVELGGGGRIHHVSHSGGTSQNLRQDVEKIPVSVGVVFVQTGGNDIGPHYQQPARIADDIINLVNLIRQQRPFAVIIVGSLFVRLKPRGLTESEYNDVKNSVNRLLRHRCSYLRQVLFWNSSRKMRYRALHFDRWGVHLNDAGNRLFANSIRAAYKMAMTLFW</sequence>
<keyword evidence="3" id="KW-1185">Reference proteome</keyword>
<reference evidence="2 3" key="1">
    <citation type="submission" date="2024-01" db="EMBL/GenBank/DDBJ databases">
        <title>The genome of the rayed Mediterranean limpet Patella caerulea (Linnaeus, 1758).</title>
        <authorList>
            <person name="Anh-Thu Weber A."/>
            <person name="Halstead-Nussloch G."/>
        </authorList>
    </citation>
    <scope>NUCLEOTIDE SEQUENCE [LARGE SCALE GENOMIC DNA]</scope>
    <source>
        <strain evidence="2">AATW-2023a</strain>
        <tissue evidence="2">Whole specimen</tissue>
    </source>
</reference>